<evidence type="ECO:0000256" key="6">
    <source>
        <dbReference type="SAM" id="MobiDB-lite"/>
    </source>
</evidence>
<feature type="domain" description="SH2" evidence="7">
    <location>
        <begin position="622"/>
        <end position="739"/>
    </location>
</feature>
<feature type="compositionally biased region" description="Polar residues" evidence="6">
    <location>
        <begin position="569"/>
        <end position="582"/>
    </location>
</feature>
<evidence type="ECO:0000313" key="9">
    <source>
        <dbReference type="EMBL" id="LAC24278.1"/>
    </source>
</evidence>
<dbReference type="PANTHER" id="PTHR10155">
    <property type="entry name" value="PHOSPHATIDYLINOSITOL 3-KINASE REGULATORY SUBUNIT"/>
    <property type="match status" value="1"/>
</dbReference>
<evidence type="ECO:0000256" key="5">
    <source>
        <dbReference type="PROSITE-ProRule" id="PRU00191"/>
    </source>
</evidence>
<accession>A0A6A7G055</accession>
<keyword evidence="2" id="KW-0734">Signal transduction inhibitor</keyword>
<evidence type="ECO:0000256" key="2">
    <source>
        <dbReference type="ARBA" id="ARBA00022700"/>
    </source>
</evidence>
<dbReference type="PROSITE" id="PS50001">
    <property type="entry name" value="SH2"/>
    <property type="match status" value="1"/>
</dbReference>
<dbReference type="SUPFAM" id="SSF158235">
    <property type="entry name" value="SOCS box-like"/>
    <property type="match status" value="1"/>
</dbReference>
<dbReference type="AlphaFoldDB" id="A0A6A7G055"/>
<evidence type="ECO:0000256" key="3">
    <source>
        <dbReference type="ARBA" id="ARBA00022786"/>
    </source>
</evidence>
<dbReference type="Pfam" id="PF00017">
    <property type="entry name" value="SH2"/>
    <property type="match status" value="1"/>
</dbReference>
<keyword evidence="3" id="KW-0833">Ubl conjugation pathway</keyword>
<reference evidence="9" key="1">
    <citation type="submission" date="2017-11" db="EMBL/GenBank/DDBJ databases">
        <title>The sensing device of the deep-sea amphipod.</title>
        <authorList>
            <person name="Kobayashi H."/>
            <person name="Nagahama T."/>
            <person name="Arai W."/>
            <person name="Sasagawa Y."/>
            <person name="Umeda M."/>
            <person name="Hayashi T."/>
            <person name="Nikaido I."/>
            <person name="Watanabe H."/>
            <person name="Oguri K."/>
            <person name="Kitazato H."/>
            <person name="Fujioka K."/>
            <person name="Kido Y."/>
            <person name="Takami H."/>
        </authorList>
    </citation>
    <scope>NUCLEOTIDE SEQUENCE</scope>
    <source>
        <tissue evidence="9">Whole body</tissue>
    </source>
</reference>
<dbReference type="SUPFAM" id="SSF55550">
    <property type="entry name" value="SH2 domain"/>
    <property type="match status" value="1"/>
</dbReference>
<dbReference type="SMART" id="SM00253">
    <property type="entry name" value="SOCS"/>
    <property type="match status" value="1"/>
</dbReference>
<dbReference type="GO" id="GO:0035556">
    <property type="term" value="P:intracellular signal transduction"/>
    <property type="evidence" value="ECO:0007669"/>
    <property type="project" value="InterPro"/>
</dbReference>
<evidence type="ECO:0000256" key="1">
    <source>
        <dbReference type="ARBA" id="ARBA00022604"/>
    </source>
</evidence>
<feature type="compositionally biased region" description="Low complexity" evidence="6">
    <location>
        <begin position="115"/>
        <end position="132"/>
    </location>
</feature>
<dbReference type="GO" id="GO:0005942">
    <property type="term" value="C:phosphatidylinositol 3-kinase complex"/>
    <property type="evidence" value="ECO:0007669"/>
    <property type="project" value="TreeGrafter"/>
</dbReference>
<dbReference type="GO" id="GO:0046854">
    <property type="term" value="P:phosphatidylinositol phosphate biosynthetic process"/>
    <property type="evidence" value="ECO:0007669"/>
    <property type="project" value="TreeGrafter"/>
</dbReference>
<dbReference type="InterPro" id="IPR001496">
    <property type="entry name" value="SOCS_box"/>
</dbReference>
<keyword evidence="1" id="KW-0341">Growth regulation</keyword>
<evidence type="ECO:0000259" key="8">
    <source>
        <dbReference type="PROSITE" id="PS50225"/>
    </source>
</evidence>
<dbReference type="GO" id="GO:0046935">
    <property type="term" value="F:1-phosphatidylinositol-3-kinase regulator activity"/>
    <property type="evidence" value="ECO:0007669"/>
    <property type="project" value="TreeGrafter"/>
</dbReference>
<protein>
    <submittedName>
        <fullName evidence="9">Tensin-4-like</fullName>
    </submittedName>
</protein>
<dbReference type="CDD" id="cd03717">
    <property type="entry name" value="SOCS_SOCS_like"/>
    <property type="match status" value="1"/>
</dbReference>
<dbReference type="GO" id="GO:0009968">
    <property type="term" value="P:negative regulation of signal transduction"/>
    <property type="evidence" value="ECO:0007669"/>
    <property type="project" value="UniProtKB-KW"/>
</dbReference>
<feature type="region of interest" description="Disordered" evidence="6">
    <location>
        <begin position="115"/>
        <end position="140"/>
    </location>
</feature>
<dbReference type="Pfam" id="PF07525">
    <property type="entry name" value="SOCS_box"/>
    <property type="match status" value="1"/>
</dbReference>
<evidence type="ECO:0000259" key="7">
    <source>
        <dbReference type="PROSITE" id="PS50001"/>
    </source>
</evidence>
<dbReference type="Gene3D" id="3.30.505.10">
    <property type="entry name" value="SH2 domain"/>
    <property type="match status" value="1"/>
</dbReference>
<proteinExistence type="evidence at transcript level"/>
<feature type="domain" description="SOCS box" evidence="8">
    <location>
        <begin position="734"/>
        <end position="783"/>
    </location>
</feature>
<dbReference type="EMBL" id="IACT01005112">
    <property type="protein sequence ID" value="LAC24278.1"/>
    <property type="molecule type" value="mRNA"/>
</dbReference>
<name>A0A6A7G055_9CRUS</name>
<dbReference type="SMART" id="SM00969">
    <property type="entry name" value="SOCS_box"/>
    <property type="match status" value="1"/>
</dbReference>
<dbReference type="InterPro" id="IPR036036">
    <property type="entry name" value="SOCS_box-like_dom_sf"/>
</dbReference>
<feature type="region of interest" description="Disordered" evidence="6">
    <location>
        <begin position="569"/>
        <end position="601"/>
    </location>
</feature>
<dbReference type="InterPro" id="IPR000980">
    <property type="entry name" value="SH2"/>
</dbReference>
<evidence type="ECO:0000256" key="4">
    <source>
        <dbReference type="ARBA" id="ARBA00022999"/>
    </source>
</evidence>
<dbReference type="PROSITE" id="PS50225">
    <property type="entry name" value="SOCS"/>
    <property type="match status" value="1"/>
</dbReference>
<dbReference type="InterPro" id="IPR036860">
    <property type="entry name" value="SH2_dom_sf"/>
</dbReference>
<organism evidence="9">
    <name type="scientific">Hirondellea gigas</name>
    <dbReference type="NCBI Taxonomy" id="1518452"/>
    <lineage>
        <taxon>Eukaryota</taxon>
        <taxon>Metazoa</taxon>
        <taxon>Ecdysozoa</taxon>
        <taxon>Arthropoda</taxon>
        <taxon>Crustacea</taxon>
        <taxon>Multicrustacea</taxon>
        <taxon>Malacostraca</taxon>
        <taxon>Eumalacostraca</taxon>
        <taxon>Peracarida</taxon>
        <taxon>Amphipoda</taxon>
        <taxon>Amphilochidea</taxon>
        <taxon>Lysianassida</taxon>
        <taxon>Lysianassidira</taxon>
        <taxon>Lysianassoidea</taxon>
        <taxon>Lysianassidae</taxon>
        <taxon>Hirondellea</taxon>
    </lineage>
</organism>
<dbReference type="PANTHER" id="PTHR10155:SF32">
    <property type="entry name" value="LP02169P"/>
    <property type="match status" value="1"/>
</dbReference>
<keyword evidence="4 5" id="KW-0727">SH2 domain</keyword>
<sequence>MVKIEQCTYMLLIYIYKMLKKTNLKQFFGTSAKQADALDHKRNALTTKKKEAEEIPNQEVDAPRVLDNVNLTNEQLQKSSVNDANVTRNKTKSKLGILKTIKNKLNATIVTINSQQSLHSSKQSSGSSSNSGDVKKDVSKERSKKLFNLRVKYGKDVVSPGSSVTTNVAVSAPGAAKSNLEPANIYPQQSSPPNSASVHNTCMAAGAPNVCCHDTSVVHSAPNSLYSLPEVVLSSNQSLDNASHQLKLSNMLLQAHHSDNLYSANNSYMDGVFMGGNAPAPIQSCEINSGHQCNRIDMIYNEQFFQHPGRQITVPRNLVHSFTNADNSEDIRSPMLLYSHDKENLPIEYQTSLYAKYNNPTASQQHNSKKNQIITANSVHSILSPVTSADSSRNQDIAANCFTNSISSPCTFHFDTVGLQSAVMTQNNAPLRITPARNITSVIGSSNNSCLSRKINKVNCSSNFSDSSVSNVSAIARSSAYIKPIINSVALVNTKENVGSKSDFGTKLSKNTKSNVDTNTITKLDSKVTTNTKTDVAPNTKAFINSSATYVNKASACTKLSSCITGSTNPKAVRRTSATTPKMPQIREDPIGGPGSSTTSSIELESSRSWSQELEHILKYGWYWGPITRREAEEKLSGRDNGTFLVRDSTDNNYLLSLSFRSLNKTFHTRIEHNNGEFSFCMQRSVGGGGGGSSSGDGYATLVELISSCVQQSRAGIFCYSMPSKQGQPSFPVRLFTPLSRFSQVRSLQHLCRFTIHQHTRLDLIQLLPVPPTIKGFLHQKPY</sequence>
<dbReference type="SMART" id="SM00252">
    <property type="entry name" value="SH2"/>
    <property type="match status" value="1"/>
</dbReference>